<gene>
    <name evidence="1" type="ORF">BBRV_LOCUS75615</name>
</gene>
<proteinExistence type="predicted"/>
<evidence type="ECO:0008006" key="2">
    <source>
        <dbReference type="Google" id="ProtNLM"/>
    </source>
</evidence>
<protein>
    <recommendedName>
        <fullName evidence="2">DUF4780 domain-containing protein</fullName>
    </recommendedName>
</protein>
<name>A0A6V7KH64_9HYME</name>
<evidence type="ECO:0000313" key="1">
    <source>
        <dbReference type="EMBL" id="CAD1561817.1"/>
    </source>
</evidence>
<accession>A0A6V7KH64</accession>
<reference evidence="1" key="1">
    <citation type="submission" date="2020-07" db="EMBL/GenBank/DDBJ databases">
        <authorList>
            <person name="Ferguson B K."/>
        </authorList>
    </citation>
    <scope>NUCLEOTIDE SEQUENCE</scope>
    <source>
        <strain evidence="1">L06</strain>
    </source>
</reference>
<sequence>MDHDGEIPSTLHKKHNLGNLHPMEVGETLLKNSPTDFRVKRRGANFFQITYFNFKDANQLIENHRSWLPSGWQAYIPNSKVSRMVIGKGIKEDWDEQKIRAGIQWEGQELEITEMERFVRKKKTQEGFSLVPTGTMKFTIKGSEFPDKLIIYKNIIK</sequence>
<dbReference type="EMBL" id="CADCXW020000032">
    <property type="protein sequence ID" value="CAD1561817.1"/>
    <property type="molecule type" value="Genomic_DNA"/>
</dbReference>
<organism evidence="1">
    <name type="scientific">Bracon brevicornis</name>
    <dbReference type="NCBI Taxonomy" id="1563983"/>
    <lineage>
        <taxon>Eukaryota</taxon>
        <taxon>Metazoa</taxon>
        <taxon>Ecdysozoa</taxon>
        <taxon>Arthropoda</taxon>
        <taxon>Hexapoda</taxon>
        <taxon>Insecta</taxon>
        <taxon>Pterygota</taxon>
        <taxon>Neoptera</taxon>
        <taxon>Endopterygota</taxon>
        <taxon>Hymenoptera</taxon>
        <taxon>Apocrita</taxon>
        <taxon>Ichneumonoidea</taxon>
        <taxon>Braconidae</taxon>
        <taxon>Braconinae</taxon>
        <taxon>Bracon</taxon>
    </lineage>
</organism>
<dbReference type="AlphaFoldDB" id="A0A6V7KH64"/>